<sequence>MINPGIWSTVANDLKYLSQGPTPHARRIYAFNVNGFKFRTKSQEHGLKTQNYGVFLTSSTSCVASGANQNIRQVNLAYYDKLEDIIELNYYGHFKVTLFKCKWTDTTRDRGLRKDLWGFNCINFSRLIPMGDREEHDPHIEASQVEMVYYIDDEVNKDWSIVVHLKPRDLYDMGEEDGEVCEVESCRQQDLNELFSNSDQLSLFKDDKDE</sequence>
<dbReference type="Pfam" id="PF13952">
    <property type="entry name" value="DUF4216"/>
    <property type="match status" value="1"/>
</dbReference>
<evidence type="ECO:0000313" key="3">
    <source>
        <dbReference type="Proteomes" id="UP000000226"/>
    </source>
</evidence>
<reference evidence="3" key="1">
    <citation type="journal article" date="2014" name="Nat. Genet.">
        <title>A reference genome for common bean and genome-wide analysis of dual domestications.</title>
        <authorList>
            <person name="Schmutz J."/>
            <person name="McClean P.E."/>
            <person name="Mamidi S."/>
            <person name="Wu G.A."/>
            <person name="Cannon S.B."/>
            <person name="Grimwood J."/>
            <person name="Jenkins J."/>
            <person name="Shu S."/>
            <person name="Song Q."/>
            <person name="Chavarro C."/>
            <person name="Torres-Torres M."/>
            <person name="Geffroy V."/>
            <person name="Moghaddam S.M."/>
            <person name="Gao D."/>
            <person name="Abernathy B."/>
            <person name="Barry K."/>
            <person name="Blair M."/>
            <person name="Brick M.A."/>
            <person name="Chovatia M."/>
            <person name="Gepts P."/>
            <person name="Goodstein D.M."/>
            <person name="Gonzales M."/>
            <person name="Hellsten U."/>
            <person name="Hyten D.L."/>
            <person name="Jia G."/>
            <person name="Kelly J.D."/>
            <person name="Kudrna D."/>
            <person name="Lee R."/>
            <person name="Richard M.M."/>
            <person name="Miklas P.N."/>
            <person name="Osorno J.M."/>
            <person name="Rodrigues J."/>
            <person name="Thareau V."/>
            <person name="Urrea C.A."/>
            <person name="Wang M."/>
            <person name="Yu Y."/>
            <person name="Zhang M."/>
            <person name="Wing R.A."/>
            <person name="Cregan P.B."/>
            <person name="Rokhsar D.S."/>
            <person name="Jackson S.A."/>
        </authorList>
    </citation>
    <scope>NUCLEOTIDE SEQUENCE [LARGE SCALE GENOMIC DNA]</scope>
    <source>
        <strain evidence="3">cv. G19833</strain>
    </source>
</reference>
<dbReference type="EMBL" id="CM002288">
    <property type="protein sequence ID" value="ESW33834.1"/>
    <property type="molecule type" value="Genomic_DNA"/>
</dbReference>
<dbReference type="OMA" id="CKWANTT"/>
<dbReference type="PANTHER" id="PTHR48258">
    <property type="entry name" value="DUF4218 DOMAIN-CONTAINING PROTEIN-RELATED"/>
    <property type="match status" value="1"/>
</dbReference>
<dbReference type="Proteomes" id="UP000000226">
    <property type="component" value="Chromosome 1"/>
</dbReference>
<evidence type="ECO:0000259" key="1">
    <source>
        <dbReference type="Pfam" id="PF13952"/>
    </source>
</evidence>
<dbReference type="InterPro" id="IPR025312">
    <property type="entry name" value="DUF4216"/>
</dbReference>
<feature type="domain" description="DUF4216" evidence="1">
    <location>
        <begin position="86"/>
        <end position="162"/>
    </location>
</feature>
<protein>
    <recommendedName>
        <fullName evidence="1">DUF4216 domain-containing protein</fullName>
    </recommendedName>
</protein>
<keyword evidence="3" id="KW-1185">Reference proteome</keyword>
<gene>
    <name evidence="2" type="ORF">PHAVU_001G102500g</name>
</gene>
<organism evidence="2 3">
    <name type="scientific">Phaseolus vulgaris</name>
    <name type="common">Kidney bean</name>
    <name type="synonym">French bean</name>
    <dbReference type="NCBI Taxonomy" id="3885"/>
    <lineage>
        <taxon>Eukaryota</taxon>
        <taxon>Viridiplantae</taxon>
        <taxon>Streptophyta</taxon>
        <taxon>Embryophyta</taxon>
        <taxon>Tracheophyta</taxon>
        <taxon>Spermatophyta</taxon>
        <taxon>Magnoliopsida</taxon>
        <taxon>eudicotyledons</taxon>
        <taxon>Gunneridae</taxon>
        <taxon>Pentapetalae</taxon>
        <taxon>rosids</taxon>
        <taxon>fabids</taxon>
        <taxon>Fabales</taxon>
        <taxon>Fabaceae</taxon>
        <taxon>Papilionoideae</taxon>
        <taxon>50 kb inversion clade</taxon>
        <taxon>NPAAA clade</taxon>
        <taxon>indigoferoid/millettioid clade</taxon>
        <taxon>Phaseoleae</taxon>
        <taxon>Phaseolus</taxon>
    </lineage>
</organism>
<accession>V7CUN7</accession>
<dbReference type="Gramene" id="ESW33834">
    <property type="protein sequence ID" value="ESW33834"/>
    <property type="gene ID" value="PHAVU_001G102500g"/>
</dbReference>
<dbReference type="PANTHER" id="PTHR48258:SF12">
    <property type="entry name" value="TRANSPOSON PROTEIN, CACTA, EN_SPM SUB-CLASS"/>
    <property type="match status" value="1"/>
</dbReference>
<dbReference type="eggNOG" id="ENOG502QWJJ">
    <property type="taxonomic scope" value="Eukaryota"/>
</dbReference>
<name>V7CUN7_PHAVU</name>
<dbReference type="OrthoDB" id="1426665at2759"/>
<proteinExistence type="predicted"/>
<evidence type="ECO:0000313" key="2">
    <source>
        <dbReference type="EMBL" id="ESW33834.1"/>
    </source>
</evidence>
<dbReference type="AlphaFoldDB" id="V7CUN7"/>
<dbReference type="STRING" id="3885.V7CUN7"/>